<name>A0ACC2M1N9_PERAE</name>
<accession>A0ACC2M1N9</accession>
<comment type="caution">
    <text evidence="1">The sequence shown here is derived from an EMBL/GenBank/DDBJ whole genome shotgun (WGS) entry which is preliminary data.</text>
</comment>
<dbReference type="EMBL" id="CM056813">
    <property type="protein sequence ID" value="KAJ8639580.1"/>
    <property type="molecule type" value="Genomic_DNA"/>
</dbReference>
<evidence type="ECO:0000313" key="2">
    <source>
        <dbReference type="Proteomes" id="UP001234297"/>
    </source>
</evidence>
<organism evidence="1 2">
    <name type="scientific">Persea americana</name>
    <name type="common">Avocado</name>
    <dbReference type="NCBI Taxonomy" id="3435"/>
    <lineage>
        <taxon>Eukaryota</taxon>
        <taxon>Viridiplantae</taxon>
        <taxon>Streptophyta</taxon>
        <taxon>Embryophyta</taxon>
        <taxon>Tracheophyta</taxon>
        <taxon>Spermatophyta</taxon>
        <taxon>Magnoliopsida</taxon>
        <taxon>Magnoliidae</taxon>
        <taxon>Laurales</taxon>
        <taxon>Lauraceae</taxon>
        <taxon>Persea</taxon>
    </lineage>
</organism>
<gene>
    <name evidence="1" type="ORF">MRB53_016274</name>
</gene>
<sequence length="333" mass="37533">MGSFHIFHFLSLLLLSSAGAGFCVSDSCEPLHCPNGGPVIQFPFRIKERHPPRCGYSGFDISCQDRNTLIRIPSMNRDLVVDDIDYTEQVIKLLLKPKDCIWLPFLNNLNLSVSPFLFDRSSHLTFISCSKNVEFGMAYAHALSCLSDVEQDVFALDADAPVGSMPVSCQPIKTVLMPDVSRRVYFNRPQYDHEEPVYYVSLRWDVPSCKECRWRGMECGFKNESSNDIICFHPPRHDKGLKEKYGIIGASVGTLLLLITVVTSIKVYHSRKLNRKLDVENEIKGKSVVSMTAARGTMGYIAPEVYSRNFGNVSSKSDVYSFVAGNGWRKEKH</sequence>
<dbReference type="Proteomes" id="UP001234297">
    <property type="component" value="Chromosome 5"/>
</dbReference>
<reference evidence="1 2" key="1">
    <citation type="journal article" date="2022" name="Hortic Res">
        <title>A haplotype resolved chromosomal level avocado genome allows analysis of novel avocado genes.</title>
        <authorList>
            <person name="Nath O."/>
            <person name="Fletcher S.J."/>
            <person name="Hayward A."/>
            <person name="Shaw L.M."/>
            <person name="Masouleh A.K."/>
            <person name="Furtado A."/>
            <person name="Henry R.J."/>
            <person name="Mitter N."/>
        </authorList>
    </citation>
    <scope>NUCLEOTIDE SEQUENCE [LARGE SCALE GENOMIC DNA]</scope>
    <source>
        <strain evidence="2">cv. Hass</strain>
    </source>
</reference>
<proteinExistence type="predicted"/>
<keyword evidence="2" id="KW-1185">Reference proteome</keyword>
<evidence type="ECO:0000313" key="1">
    <source>
        <dbReference type="EMBL" id="KAJ8639580.1"/>
    </source>
</evidence>
<protein>
    <submittedName>
        <fullName evidence="1">Uncharacterized protein</fullName>
    </submittedName>
</protein>